<comment type="caution">
    <text evidence="2">The sequence shown here is derived from an EMBL/GenBank/DDBJ whole genome shotgun (WGS) entry which is preliminary data.</text>
</comment>
<name>A0A1R2B3A4_9CILI</name>
<sequence length="248" mass="29623">METSTTITPAPKKRRTLSSAEYTKDIFFTTSPRRLYNEKLKLSLEKENVHNQIAKISNRINKILKDEKKALKKSMIESQINEENIRKKERNAVKRKEMENIRKERCQYNLDFKEKVQQDRIRRKSHIKELVVDIINEKQEIVKKTKKTEIEWREIAKNQKIEINEENYKKANLVKEVLRENAQKRCVSQITAREKNKLDYSQKVNQIKNDKDLALKSLKEIEDKYDNVIRPIFNPPLPKSFVRGKDKK</sequence>
<evidence type="ECO:0000256" key="1">
    <source>
        <dbReference type="SAM" id="Coils"/>
    </source>
</evidence>
<evidence type="ECO:0000313" key="3">
    <source>
        <dbReference type="Proteomes" id="UP000187209"/>
    </source>
</evidence>
<reference evidence="2 3" key="1">
    <citation type="submission" date="2016-11" db="EMBL/GenBank/DDBJ databases">
        <title>The macronuclear genome of Stentor coeruleus: a giant cell with tiny introns.</title>
        <authorList>
            <person name="Slabodnick M."/>
            <person name="Ruby J.G."/>
            <person name="Reiff S.B."/>
            <person name="Swart E.C."/>
            <person name="Gosai S."/>
            <person name="Prabakaran S."/>
            <person name="Witkowska E."/>
            <person name="Larue G.E."/>
            <person name="Fisher S."/>
            <person name="Freeman R.M."/>
            <person name="Gunawardena J."/>
            <person name="Chu W."/>
            <person name="Stover N.A."/>
            <person name="Gregory B.D."/>
            <person name="Nowacki M."/>
            <person name="Derisi J."/>
            <person name="Roy S.W."/>
            <person name="Marshall W.F."/>
            <person name="Sood P."/>
        </authorList>
    </citation>
    <scope>NUCLEOTIDE SEQUENCE [LARGE SCALE GENOMIC DNA]</scope>
    <source>
        <strain evidence="2">WM001</strain>
    </source>
</reference>
<keyword evidence="1" id="KW-0175">Coiled coil</keyword>
<gene>
    <name evidence="2" type="ORF">SteCoe_30613</name>
</gene>
<dbReference type="AlphaFoldDB" id="A0A1R2B3A4"/>
<protein>
    <submittedName>
        <fullName evidence="2">Uncharacterized protein</fullName>
    </submittedName>
</protein>
<accession>A0A1R2B3A4</accession>
<evidence type="ECO:0000313" key="2">
    <source>
        <dbReference type="EMBL" id="OMJ71227.1"/>
    </source>
</evidence>
<organism evidence="2 3">
    <name type="scientific">Stentor coeruleus</name>
    <dbReference type="NCBI Taxonomy" id="5963"/>
    <lineage>
        <taxon>Eukaryota</taxon>
        <taxon>Sar</taxon>
        <taxon>Alveolata</taxon>
        <taxon>Ciliophora</taxon>
        <taxon>Postciliodesmatophora</taxon>
        <taxon>Heterotrichea</taxon>
        <taxon>Heterotrichida</taxon>
        <taxon>Stentoridae</taxon>
        <taxon>Stentor</taxon>
    </lineage>
</organism>
<dbReference type="EMBL" id="MPUH01001011">
    <property type="protein sequence ID" value="OMJ71227.1"/>
    <property type="molecule type" value="Genomic_DNA"/>
</dbReference>
<dbReference type="Proteomes" id="UP000187209">
    <property type="component" value="Unassembled WGS sequence"/>
</dbReference>
<keyword evidence="3" id="KW-1185">Reference proteome</keyword>
<feature type="coiled-coil region" evidence="1">
    <location>
        <begin position="161"/>
        <end position="224"/>
    </location>
</feature>
<proteinExistence type="predicted"/>